<accession>A0A8S1QUU6</accession>
<evidence type="ECO:0008006" key="4">
    <source>
        <dbReference type="Google" id="ProtNLM"/>
    </source>
</evidence>
<gene>
    <name evidence="2" type="ORF">PPRIM_AZ9-3.1.T2560002</name>
</gene>
<keyword evidence="1" id="KW-1133">Transmembrane helix</keyword>
<name>A0A8S1QUU6_PARPR</name>
<evidence type="ECO:0000313" key="3">
    <source>
        <dbReference type="Proteomes" id="UP000688137"/>
    </source>
</evidence>
<evidence type="ECO:0000313" key="2">
    <source>
        <dbReference type="EMBL" id="CAD8118695.1"/>
    </source>
</evidence>
<keyword evidence="3" id="KW-1185">Reference proteome</keyword>
<proteinExistence type="predicted"/>
<evidence type="ECO:0000256" key="1">
    <source>
        <dbReference type="SAM" id="Phobius"/>
    </source>
</evidence>
<reference evidence="2" key="1">
    <citation type="submission" date="2021-01" db="EMBL/GenBank/DDBJ databases">
        <authorList>
            <consortium name="Genoscope - CEA"/>
            <person name="William W."/>
        </authorList>
    </citation>
    <scope>NUCLEOTIDE SEQUENCE</scope>
</reference>
<sequence length="156" mass="18755">MLLKRRQGQMLKILIFNIIHLQNIQISKGRQQDVICLTKLPNFFEIILIPPYFQLQTNFSLHQSHLLTIIISNYRVICKYQYQIVYQNIIVLKLMIILVIIFQSAKNQFQKEINYCLFVEIQLDNIIQYFKLILLDMHLFIKQTYLHNSLKNQLRG</sequence>
<dbReference type="AlphaFoldDB" id="A0A8S1QUU6"/>
<dbReference type="Proteomes" id="UP000688137">
    <property type="component" value="Unassembled WGS sequence"/>
</dbReference>
<keyword evidence="1" id="KW-0472">Membrane</keyword>
<protein>
    <recommendedName>
        <fullName evidence="4">Transmembrane protein</fullName>
    </recommendedName>
</protein>
<keyword evidence="1" id="KW-0812">Transmembrane</keyword>
<feature type="transmembrane region" description="Helical" evidence="1">
    <location>
        <begin position="84"/>
        <end position="102"/>
    </location>
</feature>
<organism evidence="2 3">
    <name type="scientific">Paramecium primaurelia</name>
    <dbReference type="NCBI Taxonomy" id="5886"/>
    <lineage>
        <taxon>Eukaryota</taxon>
        <taxon>Sar</taxon>
        <taxon>Alveolata</taxon>
        <taxon>Ciliophora</taxon>
        <taxon>Intramacronucleata</taxon>
        <taxon>Oligohymenophorea</taxon>
        <taxon>Peniculida</taxon>
        <taxon>Parameciidae</taxon>
        <taxon>Paramecium</taxon>
    </lineage>
</organism>
<dbReference type="EMBL" id="CAJJDM010000265">
    <property type="protein sequence ID" value="CAD8118695.1"/>
    <property type="molecule type" value="Genomic_DNA"/>
</dbReference>
<comment type="caution">
    <text evidence="2">The sequence shown here is derived from an EMBL/GenBank/DDBJ whole genome shotgun (WGS) entry which is preliminary data.</text>
</comment>